<dbReference type="InterPro" id="IPR036930">
    <property type="entry name" value="WGR_dom_sf"/>
</dbReference>
<dbReference type="CDD" id="cd08001">
    <property type="entry name" value="WGR_PARP1_like"/>
    <property type="match status" value="1"/>
</dbReference>
<feature type="domain" description="WGR" evidence="34">
    <location>
        <begin position="120"/>
        <end position="221"/>
    </location>
</feature>
<dbReference type="GO" id="GO:0016779">
    <property type="term" value="F:nucleotidyltransferase activity"/>
    <property type="evidence" value="ECO:0007669"/>
    <property type="project" value="UniProtKB-KW"/>
</dbReference>
<keyword evidence="6" id="KW-1017">Isopeptide bond</keyword>
<evidence type="ECO:0000259" key="32">
    <source>
        <dbReference type="PROSITE" id="PS51059"/>
    </source>
</evidence>
<keyword evidence="4" id="KW-0158">Chromosome</keyword>
<dbReference type="GO" id="GO:0003677">
    <property type="term" value="F:DNA binding"/>
    <property type="evidence" value="ECO:0007669"/>
    <property type="project" value="UniProtKB-KW"/>
</dbReference>
<evidence type="ECO:0000256" key="1">
    <source>
        <dbReference type="ARBA" id="ARBA00004286"/>
    </source>
</evidence>
<reference evidence="35 36" key="1">
    <citation type="journal article" date="2015" name="Genome Biol.">
        <title>Comparative genomics of Steinernema reveals deeply conserved gene regulatory networks.</title>
        <authorList>
            <person name="Dillman A.R."/>
            <person name="Macchietto M."/>
            <person name="Porter C.F."/>
            <person name="Rogers A."/>
            <person name="Williams B."/>
            <person name="Antoshechkin I."/>
            <person name="Lee M.M."/>
            <person name="Goodwin Z."/>
            <person name="Lu X."/>
            <person name="Lewis E.E."/>
            <person name="Goodrich-Blair H."/>
            <person name="Stock S.P."/>
            <person name="Adams B.J."/>
            <person name="Sternberg P.W."/>
            <person name="Mortazavi A."/>
        </authorList>
    </citation>
    <scope>NUCLEOTIDE SEQUENCE [LARGE SCALE GENOMIC DNA]</scope>
    <source>
        <strain evidence="35 36">ALL</strain>
    </source>
</reference>
<comment type="catalytic activity">
    <reaction evidence="29">
        <text>L-seryl-[protein] + NAD(+) = O-(ADP-D-ribosyl)-L-seryl-[protein] + nicotinamide + H(+)</text>
        <dbReference type="Rhea" id="RHEA:58232"/>
        <dbReference type="Rhea" id="RHEA-COMP:9863"/>
        <dbReference type="Rhea" id="RHEA-COMP:15091"/>
        <dbReference type="ChEBI" id="CHEBI:15378"/>
        <dbReference type="ChEBI" id="CHEBI:17154"/>
        <dbReference type="ChEBI" id="CHEBI:29999"/>
        <dbReference type="ChEBI" id="CHEBI:57540"/>
        <dbReference type="ChEBI" id="CHEBI:142556"/>
    </reaction>
    <physiologicalReaction direction="left-to-right" evidence="29">
        <dbReference type="Rhea" id="RHEA:58233"/>
    </physiologicalReaction>
</comment>
<evidence type="ECO:0000256" key="18">
    <source>
        <dbReference type="ARBA" id="ARBA00023015"/>
    </source>
</evidence>
<dbReference type="SUPFAM" id="SSF47587">
    <property type="entry name" value="Domain of poly(ADP-ribose) polymerase"/>
    <property type="match status" value="1"/>
</dbReference>
<keyword evidence="21" id="KW-0804">Transcription</keyword>
<keyword evidence="19 31" id="KW-0520">NAD</keyword>
<evidence type="ECO:0000256" key="11">
    <source>
        <dbReference type="ARBA" id="ARBA00022695"/>
    </source>
</evidence>
<evidence type="ECO:0000256" key="10">
    <source>
        <dbReference type="ARBA" id="ARBA00022679"/>
    </source>
</evidence>
<evidence type="ECO:0000313" key="35">
    <source>
        <dbReference type="EMBL" id="TKR96943.1"/>
    </source>
</evidence>
<dbReference type="PROSITE" id="PS52007">
    <property type="entry name" value="PADR1"/>
    <property type="match status" value="1"/>
</dbReference>
<evidence type="ECO:0000256" key="9">
    <source>
        <dbReference type="ARBA" id="ARBA00022676"/>
    </source>
</evidence>
<dbReference type="InterPro" id="IPR038650">
    <property type="entry name" value="PADR1_C_dom_sf"/>
</dbReference>
<dbReference type="GO" id="GO:0070212">
    <property type="term" value="P:protein poly-ADP-ribosylation"/>
    <property type="evidence" value="ECO:0007669"/>
    <property type="project" value="TreeGrafter"/>
</dbReference>
<feature type="domain" description="PARP catalytic" evidence="32">
    <location>
        <begin position="374"/>
        <end position="598"/>
    </location>
</feature>
<accession>A0A4U5PKC2</accession>
<keyword evidence="18" id="KW-0805">Transcription regulation</keyword>
<comment type="catalytic activity">
    <reaction evidence="27">
        <text>L-histidyl-[protein] + NAD(+) = N(tele)-(ADP-D-ribosyl)-L-histidyl-[protein] + nicotinamide + H(+)</text>
        <dbReference type="Rhea" id="RHEA:72071"/>
        <dbReference type="Rhea" id="RHEA-COMP:9745"/>
        <dbReference type="Rhea" id="RHEA-COMP:18085"/>
        <dbReference type="ChEBI" id="CHEBI:15378"/>
        <dbReference type="ChEBI" id="CHEBI:17154"/>
        <dbReference type="ChEBI" id="CHEBI:29979"/>
        <dbReference type="ChEBI" id="CHEBI:57540"/>
        <dbReference type="ChEBI" id="CHEBI:191398"/>
    </reaction>
    <physiologicalReaction direction="left-to-right" evidence="27">
        <dbReference type="Rhea" id="RHEA:72072"/>
    </physiologicalReaction>
</comment>
<dbReference type="GO" id="GO:0008270">
    <property type="term" value="F:zinc ion binding"/>
    <property type="evidence" value="ECO:0007669"/>
    <property type="project" value="UniProtKB-KW"/>
</dbReference>
<evidence type="ECO:0000256" key="8">
    <source>
        <dbReference type="ARBA" id="ARBA00022588"/>
    </source>
</evidence>
<evidence type="ECO:0000256" key="5">
    <source>
        <dbReference type="ARBA" id="ARBA00022490"/>
    </source>
</evidence>
<evidence type="ECO:0000256" key="25">
    <source>
        <dbReference type="ARBA" id="ARBA00024347"/>
    </source>
</evidence>
<dbReference type="FunFam" id="3.90.228.10:FF:000002">
    <property type="entry name" value="Poly [ADP-ribose] polymerase"/>
    <property type="match status" value="1"/>
</dbReference>
<dbReference type="GO" id="GO:0003950">
    <property type="term" value="F:NAD+ poly-ADP-ribosyltransferase activity"/>
    <property type="evidence" value="ECO:0007669"/>
    <property type="project" value="UniProtKB-UniRule"/>
</dbReference>
<dbReference type="FunFam" id="1.20.142.10:FF:000001">
    <property type="entry name" value="Poly [ADP-ribose] polymerase"/>
    <property type="match status" value="1"/>
</dbReference>
<dbReference type="STRING" id="34508.A0A4U5PKC2"/>
<dbReference type="InterPro" id="IPR012317">
    <property type="entry name" value="Poly(ADP-ribose)pol_cat_dom"/>
</dbReference>
<dbReference type="Pfam" id="PF02877">
    <property type="entry name" value="PARP_reg"/>
    <property type="match status" value="1"/>
</dbReference>
<dbReference type="GO" id="GO:0140806">
    <property type="term" value="F:NAD+-protein-aspartate ADP-ribosyltransferase activity"/>
    <property type="evidence" value="ECO:0007669"/>
    <property type="project" value="RHEA"/>
</dbReference>
<dbReference type="Gene3D" id="1.20.142.10">
    <property type="entry name" value="Poly(ADP-ribose) polymerase, regulatory domain"/>
    <property type="match status" value="1"/>
</dbReference>
<reference evidence="35 36" key="2">
    <citation type="journal article" date="2019" name="G3 (Bethesda)">
        <title>Hybrid Assembly of the Genome of the Entomopathogenic Nematode Steinernema carpocapsae Identifies the X-Chromosome.</title>
        <authorList>
            <person name="Serra L."/>
            <person name="Macchietto M."/>
            <person name="Macias-Munoz A."/>
            <person name="McGill C.J."/>
            <person name="Rodriguez I.M."/>
            <person name="Rodriguez B."/>
            <person name="Murad R."/>
            <person name="Mortazavi A."/>
        </authorList>
    </citation>
    <scope>NUCLEOTIDE SEQUENCE [LARGE SCALE GENOMIC DNA]</scope>
    <source>
        <strain evidence="35 36">ALL</strain>
    </source>
</reference>
<evidence type="ECO:0000256" key="4">
    <source>
        <dbReference type="ARBA" id="ARBA00022454"/>
    </source>
</evidence>
<dbReference type="PANTHER" id="PTHR10459">
    <property type="entry name" value="DNA LIGASE"/>
    <property type="match status" value="1"/>
</dbReference>
<dbReference type="GO" id="GO:0006302">
    <property type="term" value="P:double-strand break repair"/>
    <property type="evidence" value="ECO:0007669"/>
    <property type="project" value="TreeGrafter"/>
</dbReference>
<feature type="domain" description="PARP alpha-helical" evidence="33">
    <location>
        <begin position="244"/>
        <end position="364"/>
    </location>
</feature>
<dbReference type="CDD" id="cd01437">
    <property type="entry name" value="parp_like"/>
    <property type="match status" value="1"/>
</dbReference>
<dbReference type="Pfam" id="PF08063">
    <property type="entry name" value="Zn_ribbon_PADR1"/>
    <property type="match status" value="1"/>
</dbReference>
<name>A0A4U5PKC2_STECR</name>
<keyword evidence="7" id="KW-0021">Allosteric enzyme</keyword>
<dbReference type="PROSITE" id="PS51059">
    <property type="entry name" value="PARP_CATALYTIC"/>
    <property type="match status" value="1"/>
</dbReference>
<dbReference type="GO" id="GO:0005730">
    <property type="term" value="C:nucleolus"/>
    <property type="evidence" value="ECO:0007669"/>
    <property type="project" value="UniProtKB-SubCell"/>
</dbReference>
<keyword evidence="16" id="KW-0862">Zinc</keyword>
<evidence type="ECO:0000256" key="14">
    <source>
        <dbReference type="ARBA" id="ARBA00022765"/>
    </source>
</evidence>
<dbReference type="AlphaFoldDB" id="A0A4U5PKC2"/>
<dbReference type="PANTHER" id="PTHR10459:SF112">
    <property type="entry name" value="POLY [ADP-RIBOSE] POLYMERASE 1"/>
    <property type="match status" value="1"/>
</dbReference>
<dbReference type="Gene3D" id="3.90.228.10">
    <property type="match status" value="1"/>
</dbReference>
<keyword evidence="22" id="KW-0539">Nucleus</keyword>
<keyword evidence="5" id="KW-0963">Cytoplasm</keyword>
<keyword evidence="13" id="KW-0677">Repeat</keyword>
<dbReference type="OrthoDB" id="429950at2759"/>
<evidence type="ECO:0000256" key="15">
    <source>
        <dbReference type="ARBA" id="ARBA00022771"/>
    </source>
</evidence>
<evidence type="ECO:0000256" key="12">
    <source>
        <dbReference type="ARBA" id="ARBA00022723"/>
    </source>
</evidence>
<dbReference type="GO" id="GO:0005829">
    <property type="term" value="C:cytosol"/>
    <property type="evidence" value="ECO:0007669"/>
    <property type="project" value="UniProtKB-SubCell"/>
</dbReference>
<comment type="subcellular location">
    <subcellularLocation>
        <location evidence="1">Chromosome</location>
    </subcellularLocation>
    <subcellularLocation>
        <location evidence="2">Cytoplasm</location>
        <location evidence="2">Cytosol</location>
    </subcellularLocation>
    <subcellularLocation>
        <location evidence="3">Nucleus</location>
        <location evidence="3">Nucleolus</location>
    </subcellularLocation>
</comment>
<proteinExistence type="inferred from homology"/>
<keyword evidence="15" id="KW-0863">Zinc-finger</keyword>
<evidence type="ECO:0000256" key="16">
    <source>
        <dbReference type="ARBA" id="ARBA00022833"/>
    </source>
</evidence>
<keyword evidence="36" id="KW-1185">Reference proteome</keyword>
<evidence type="ECO:0000256" key="28">
    <source>
        <dbReference type="ARBA" id="ARBA00048339"/>
    </source>
</evidence>
<evidence type="ECO:0000256" key="6">
    <source>
        <dbReference type="ARBA" id="ARBA00022499"/>
    </source>
</evidence>
<dbReference type="InterPro" id="IPR008893">
    <property type="entry name" value="WGR_domain"/>
</dbReference>
<evidence type="ECO:0000256" key="17">
    <source>
        <dbReference type="ARBA" id="ARBA00022859"/>
    </source>
</evidence>
<dbReference type="GO" id="GO:0005694">
    <property type="term" value="C:chromosome"/>
    <property type="evidence" value="ECO:0007669"/>
    <property type="project" value="UniProtKB-SubCell"/>
</dbReference>
<evidence type="ECO:0000256" key="23">
    <source>
        <dbReference type="ARBA" id="ARBA00024159"/>
    </source>
</evidence>
<evidence type="ECO:0000256" key="29">
    <source>
        <dbReference type="ARBA" id="ARBA00048575"/>
    </source>
</evidence>
<dbReference type="EC" id="2.4.2.-" evidence="31"/>
<dbReference type="GO" id="GO:0140815">
    <property type="term" value="F:NAD+-protein-histidine ADP-ribosyltransferase activity"/>
    <property type="evidence" value="ECO:0007669"/>
    <property type="project" value="RHEA"/>
</dbReference>
<keyword evidence="11" id="KW-0548">Nucleotidyltransferase</keyword>
<evidence type="ECO:0000259" key="34">
    <source>
        <dbReference type="PROSITE" id="PS51977"/>
    </source>
</evidence>
<comment type="catalytic activity">
    <reaction evidence="28">
        <text>L-tyrosyl-[protein] + NAD(+) = O-(ADP-D-ribosyl)-L-tyrosyl-[protein] + nicotinamide + H(+)</text>
        <dbReference type="Rhea" id="RHEA:58236"/>
        <dbReference type="Rhea" id="RHEA-COMP:10136"/>
        <dbReference type="Rhea" id="RHEA-COMP:15092"/>
        <dbReference type="ChEBI" id="CHEBI:15378"/>
        <dbReference type="ChEBI" id="CHEBI:17154"/>
        <dbReference type="ChEBI" id="CHEBI:46858"/>
        <dbReference type="ChEBI" id="CHEBI:57540"/>
        <dbReference type="ChEBI" id="CHEBI:142557"/>
    </reaction>
    <physiologicalReaction direction="left-to-right" evidence="28">
        <dbReference type="Rhea" id="RHEA:58237"/>
    </physiologicalReaction>
</comment>
<evidence type="ECO:0000256" key="26">
    <source>
        <dbReference type="ARBA" id="ARBA00033987"/>
    </source>
</evidence>
<keyword evidence="10 31" id="KW-0808">Transferase</keyword>
<organism evidence="35 36">
    <name type="scientific">Steinernema carpocapsae</name>
    <name type="common">Entomopathogenic nematode</name>
    <dbReference type="NCBI Taxonomy" id="34508"/>
    <lineage>
        <taxon>Eukaryota</taxon>
        <taxon>Metazoa</taxon>
        <taxon>Ecdysozoa</taxon>
        <taxon>Nematoda</taxon>
        <taxon>Chromadorea</taxon>
        <taxon>Rhabditida</taxon>
        <taxon>Tylenchina</taxon>
        <taxon>Panagrolaimomorpha</taxon>
        <taxon>Strongyloidoidea</taxon>
        <taxon>Steinernematidae</taxon>
        <taxon>Steinernema</taxon>
    </lineage>
</organism>
<evidence type="ECO:0000256" key="2">
    <source>
        <dbReference type="ARBA" id="ARBA00004514"/>
    </source>
</evidence>
<dbReference type="GO" id="GO:0140808">
    <property type="term" value="F:NAD+-protein-tyrosine ADP-ribosyltransferase activity"/>
    <property type="evidence" value="ECO:0007669"/>
    <property type="project" value="RHEA"/>
</dbReference>
<evidence type="ECO:0000256" key="19">
    <source>
        <dbReference type="ARBA" id="ARBA00023027"/>
    </source>
</evidence>
<dbReference type="GO" id="GO:0140807">
    <property type="term" value="F:NAD+-protein-glutamate ADP-ribosyltransferase activity"/>
    <property type="evidence" value="ECO:0007669"/>
    <property type="project" value="RHEA"/>
</dbReference>
<evidence type="ECO:0000313" key="36">
    <source>
        <dbReference type="Proteomes" id="UP000298663"/>
    </source>
</evidence>
<dbReference type="EMBL" id="AZBU02000002">
    <property type="protein sequence ID" value="TKR96943.1"/>
    <property type="molecule type" value="Genomic_DNA"/>
</dbReference>
<evidence type="ECO:0000256" key="13">
    <source>
        <dbReference type="ARBA" id="ARBA00022737"/>
    </source>
</evidence>
<comment type="catalytic activity">
    <reaction evidence="23">
        <text>L-glutamyl-[protein] + NAD(+) = 5-O-(ADP-D-ribosyl)-L-glutamyl-[protein] + nicotinamide</text>
        <dbReference type="Rhea" id="RHEA:58224"/>
        <dbReference type="Rhea" id="RHEA-COMP:10208"/>
        <dbReference type="Rhea" id="RHEA-COMP:15089"/>
        <dbReference type="ChEBI" id="CHEBI:17154"/>
        <dbReference type="ChEBI" id="CHEBI:29973"/>
        <dbReference type="ChEBI" id="CHEBI:57540"/>
        <dbReference type="ChEBI" id="CHEBI:142540"/>
    </reaction>
    <physiologicalReaction direction="left-to-right" evidence="23">
        <dbReference type="Rhea" id="RHEA:58225"/>
    </physiologicalReaction>
</comment>
<keyword evidence="8" id="KW-0399">Innate immunity</keyword>
<keyword evidence="12" id="KW-0479">Metal-binding</keyword>
<dbReference type="Pfam" id="PF00644">
    <property type="entry name" value="PARP"/>
    <property type="match status" value="1"/>
</dbReference>
<evidence type="ECO:0000259" key="33">
    <source>
        <dbReference type="PROSITE" id="PS51060"/>
    </source>
</evidence>
<evidence type="ECO:0000256" key="27">
    <source>
        <dbReference type="ARBA" id="ARBA00048241"/>
    </source>
</evidence>
<keyword evidence="17" id="KW-0391">Immunity</keyword>
<dbReference type="InterPro" id="IPR012982">
    <property type="entry name" value="PARP1-like_PADR1_Zn_ribbon"/>
</dbReference>
<dbReference type="InterPro" id="IPR050800">
    <property type="entry name" value="ARTD/PARP"/>
</dbReference>
<comment type="caution">
    <text evidence="35">The sequence shown here is derived from an EMBL/GenBank/DDBJ whole genome shotgun (WGS) entry which is preliminary data.</text>
</comment>
<dbReference type="SUPFAM" id="SSF56399">
    <property type="entry name" value="ADP-ribosylation"/>
    <property type="match status" value="1"/>
</dbReference>
<dbReference type="GO" id="GO:0140805">
    <property type="term" value="F:NAD+-protein-serine ADP-ribosyltransferase activity"/>
    <property type="evidence" value="ECO:0007669"/>
    <property type="project" value="RHEA"/>
</dbReference>
<dbReference type="PROSITE" id="PS51977">
    <property type="entry name" value="WGR"/>
    <property type="match status" value="1"/>
</dbReference>
<dbReference type="Pfam" id="PF05406">
    <property type="entry name" value="WGR"/>
    <property type="match status" value="1"/>
</dbReference>
<evidence type="ECO:0000256" key="20">
    <source>
        <dbReference type="ARBA" id="ARBA00023125"/>
    </source>
</evidence>
<comment type="similarity">
    <text evidence="25">Belongs to the ARTD/PARP family.</text>
</comment>
<comment type="catalytic activity">
    <reaction evidence="26">
        <text>NAD(+) + (ADP-D-ribosyl)n-acceptor = nicotinamide + (ADP-D-ribosyl)n+1-acceptor + H(+).</text>
        <dbReference type="EC" id="2.4.2.30"/>
    </reaction>
</comment>
<dbReference type="SUPFAM" id="SSF142921">
    <property type="entry name" value="WGR domain-like"/>
    <property type="match status" value="1"/>
</dbReference>
<dbReference type="GO" id="GO:0045087">
    <property type="term" value="P:innate immune response"/>
    <property type="evidence" value="ECO:0007669"/>
    <property type="project" value="UniProtKB-KW"/>
</dbReference>
<keyword evidence="9 31" id="KW-0328">Glycosyltransferase</keyword>
<comment type="catalytic activity">
    <reaction evidence="24">
        <text>L-aspartyl-[protein] + NAD(+) = 4-O-(ADP-D-ribosyl)-L-aspartyl-[protein] + nicotinamide</text>
        <dbReference type="Rhea" id="RHEA:54424"/>
        <dbReference type="Rhea" id="RHEA-COMP:9867"/>
        <dbReference type="Rhea" id="RHEA-COMP:13832"/>
        <dbReference type="ChEBI" id="CHEBI:17154"/>
        <dbReference type="ChEBI" id="CHEBI:29961"/>
        <dbReference type="ChEBI" id="CHEBI:57540"/>
        <dbReference type="ChEBI" id="CHEBI:138102"/>
    </reaction>
    <physiologicalReaction direction="left-to-right" evidence="24">
        <dbReference type="Rhea" id="RHEA:54425"/>
    </physiologicalReaction>
</comment>
<evidence type="ECO:0000256" key="3">
    <source>
        <dbReference type="ARBA" id="ARBA00004604"/>
    </source>
</evidence>
<dbReference type="SMART" id="SM00773">
    <property type="entry name" value="WGR"/>
    <property type="match status" value="1"/>
</dbReference>
<gene>
    <name evidence="35" type="ORF">L596_010887</name>
</gene>
<evidence type="ECO:0000256" key="21">
    <source>
        <dbReference type="ARBA" id="ARBA00023163"/>
    </source>
</evidence>
<protein>
    <recommendedName>
        <fullName evidence="30 31">Poly [ADP-ribose] polymerase</fullName>
        <shortName evidence="31">PARP</shortName>
        <ecNumber evidence="31">2.4.2.-</ecNumber>
    </recommendedName>
</protein>
<dbReference type="Gene3D" id="2.20.25.630">
    <property type="match status" value="1"/>
</dbReference>
<evidence type="ECO:0000256" key="22">
    <source>
        <dbReference type="ARBA" id="ARBA00023242"/>
    </source>
</evidence>
<evidence type="ECO:0000256" key="30">
    <source>
        <dbReference type="ARBA" id="ARBA00071874"/>
    </source>
</evidence>
<keyword evidence="14" id="KW-0013">ADP-ribosylation</keyword>
<evidence type="ECO:0000256" key="24">
    <source>
        <dbReference type="ARBA" id="ARBA00024164"/>
    </source>
</evidence>
<evidence type="ECO:0000256" key="31">
    <source>
        <dbReference type="RuleBase" id="RU362114"/>
    </source>
</evidence>
<dbReference type="InterPro" id="IPR004102">
    <property type="entry name" value="Poly(ADP-ribose)pol_reg_dom"/>
</dbReference>
<evidence type="ECO:0000256" key="7">
    <source>
        <dbReference type="ARBA" id="ARBA00022533"/>
    </source>
</evidence>
<dbReference type="PROSITE" id="PS51060">
    <property type="entry name" value="PARP_ALPHA_HD"/>
    <property type="match status" value="1"/>
</dbReference>
<sequence length="598" mass="68782">MSDSHALSEKGLIFTSIHEYRCMGHISEYTRCSYTTKQPDRVPFKLPKEIRENHPQLEKYHKKRPSDRIYPAYLSNQEVVNTPSTSYTPARNYKSGHREEGPVYVKHGYAVDPECDDYEQFHVYIDRDDGNKAWQASLGAADVQLNRNSYYKLQLVQHDKRSKFMLFRSWGRIGTTIGGCKTESFGSDLDAAKEAFEFQFHEKSGNEWSHVENFKKKAGFMDLLEMEMLQDKKTDLKLNLEESKSKLHRSIQELMAMIFDVDAMKDVMKEMEVDTEKLPLGKLSKKHVLNAYSVLTELQNLFKNNEGYVDRDMILDATNRFYTLIPHDTGMAPVAVLDNHEIIKDKTELLDNLLEIQLAYTIVKREVDDDEGMDPIDESYAKLNVQMEVLDKESDEFQQLLTYMTNTHASTHDAYSLEVVDVYKVERQGEKERFKGDLHNRRLLWHGSRLTNYAGILSEGLRIAPPEAPVTGYMFGKGIYFADMVSKSANYCHALEKEGLLLLCDVALGDMQEEVHAKNITKLRKGKHSCKGLGLTYPNPKQVTYNEEGVMIPYGKPVSPATKDPLDLLYNEYIVYDESQVTIKYLVRAKFNPTITLL</sequence>
<keyword evidence="20" id="KW-0238">DNA-binding</keyword>
<dbReference type="Proteomes" id="UP000298663">
    <property type="component" value="Unassembled WGS sequence"/>
</dbReference>
<dbReference type="InterPro" id="IPR036616">
    <property type="entry name" value="Poly(ADP-ribose)pol_reg_dom_sf"/>
</dbReference>